<feature type="transmembrane region" description="Helical" evidence="6">
    <location>
        <begin position="6"/>
        <end position="25"/>
    </location>
</feature>
<keyword evidence="4 6" id="KW-1133">Transmembrane helix</keyword>
<dbReference type="Gene3D" id="1.20.81.30">
    <property type="entry name" value="Type II secretion system (T2SS), domain F"/>
    <property type="match status" value="1"/>
</dbReference>
<protein>
    <submittedName>
        <fullName evidence="8">Tight adherence protein B</fullName>
    </submittedName>
</protein>
<dbReference type="InterPro" id="IPR018076">
    <property type="entry name" value="T2SS_GspF_dom"/>
</dbReference>
<evidence type="ECO:0000259" key="7">
    <source>
        <dbReference type="Pfam" id="PF00482"/>
    </source>
</evidence>
<dbReference type="EMBL" id="VLKK01000004">
    <property type="protein sequence ID" value="TWH95062.1"/>
    <property type="molecule type" value="Genomic_DNA"/>
</dbReference>
<feature type="transmembrane region" description="Helical" evidence="6">
    <location>
        <begin position="119"/>
        <end position="138"/>
    </location>
</feature>
<comment type="caution">
    <text evidence="8">The sequence shown here is derived from an EMBL/GenBank/DDBJ whole genome shotgun (WGS) entry which is preliminary data.</text>
</comment>
<evidence type="ECO:0000256" key="3">
    <source>
        <dbReference type="ARBA" id="ARBA00022692"/>
    </source>
</evidence>
<reference evidence="8 9" key="1">
    <citation type="journal article" date="2015" name="Stand. Genomic Sci.">
        <title>Genomic Encyclopedia of Bacterial and Archaeal Type Strains, Phase III: the genomes of soil and plant-associated and newly described type strains.</title>
        <authorList>
            <person name="Whitman W.B."/>
            <person name="Woyke T."/>
            <person name="Klenk H.P."/>
            <person name="Zhou Y."/>
            <person name="Lilburn T.G."/>
            <person name="Beck B.J."/>
            <person name="De Vos P."/>
            <person name="Vandamme P."/>
            <person name="Eisen J.A."/>
            <person name="Garrity G."/>
            <person name="Hugenholtz P."/>
            <person name="Kyrpides N.C."/>
        </authorList>
    </citation>
    <scope>NUCLEOTIDE SEQUENCE [LARGE SCALE GENOMIC DNA]</scope>
    <source>
        <strain evidence="8 9">CGMCC 1.7748</strain>
    </source>
</reference>
<sequence>MDGKIILMAVLLATLLGLVMAAFSGPSPDKARKRRIALIRGRHSDSAEAVLEARMRRVIDSRQPVTEMKMLVSLIPDPENLTKRLRMTGRKWTLSQYMTACSVIFLFTAAVMMLRGFPLLFALMVSLAAGLGLPHWWVGRLINKRINLFNAKFPDALELLTRGLRSGLPIAETLAVVAAEIPGPVGEEFRLITERIKIGKTMDQALQETADRLGTAEFQFFVISLAIQRETGGNLAETLSNLATVLRQRAQMKLKIRAMSSESKASAYIIGALPFIVFGLISYINFDYMSPFYTSDPMGLFGLSLMQVIGIGGMCWMGIGAFIMAQMINFEI</sequence>
<evidence type="ECO:0000256" key="1">
    <source>
        <dbReference type="ARBA" id="ARBA00004651"/>
    </source>
</evidence>
<keyword evidence="2" id="KW-1003">Cell membrane</keyword>
<dbReference type="PANTHER" id="PTHR35007">
    <property type="entry name" value="INTEGRAL MEMBRANE PROTEIN-RELATED"/>
    <property type="match status" value="1"/>
</dbReference>
<evidence type="ECO:0000256" key="4">
    <source>
        <dbReference type="ARBA" id="ARBA00022989"/>
    </source>
</evidence>
<keyword evidence="3 6" id="KW-0812">Transmembrane</keyword>
<dbReference type="RefSeq" id="WP_021245594.1">
    <property type="nucleotide sequence ID" value="NZ_JACIIY010000002.1"/>
</dbReference>
<dbReference type="Proteomes" id="UP000316624">
    <property type="component" value="Unassembled WGS sequence"/>
</dbReference>
<evidence type="ECO:0000256" key="6">
    <source>
        <dbReference type="SAM" id="Phobius"/>
    </source>
</evidence>
<feature type="transmembrane region" description="Helical" evidence="6">
    <location>
        <begin position="265"/>
        <end position="286"/>
    </location>
</feature>
<feature type="domain" description="Type II secretion system protein GspF" evidence="7">
    <location>
        <begin position="157"/>
        <end position="281"/>
    </location>
</feature>
<dbReference type="GO" id="GO:0005886">
    <property type="term" value="C:plasma membrane"/>
    <property type="evidence" value="ECO:0007669"/>
    <property type="project" value="UniProtKB-SubCell"/>
</dbReference>
<accession>A0A562KI65</accession>
<evidence type="ECO:0000256" key="2">
    <source>
        <dbReference type="ARBA" id="ARBA00022475"/>
    </source>
</evidence>
<name>A0A562KI65_SPHWJ</name>
<keyword evidence="9" id="KW-1185">Reference proteome</keyword>
<feature type="transmembrane region" description="Helical" evidence="6">
    <location>
        <begin position="94"/>
        <end position="113"/>
    </location>
</feature>
<dbReference type="PANTHER" id="PTHR35007:SF1">
    <property type="entry name" value="PILUS ASSEMBLY PROTEIN"/>
    <property type="match status" value="1"/>
</dbReference>
<evidence type="ECO:0000256" key="5">
    <source>
        <dbReference type="ARBA" id="ARBA00023136"/>
    </source>
</evidence>
<dbReference type="Pfam" id="PF00482">
    <property type="entry name" value="T2SSF"/>
    <property type="match status" value="1"/>
</dbReference>
<dbReference type="AlphaFoldDB" id="A0A562KI65"/>
<comment type="subcellular location">
    <subcellularLocation>
        <location evidence="1">Cell membrane</location>
        <topology evidence="1">Multi-pass membrane protein</topology>
    </subcellularLocation>
</comment>
<evidence type="ECO:0000313" key="8">
    <source>
        <dbReference type="EMBL" id="TWH95062.1"/>
    </source>
</evidence>
<proteinExistence type="predicted"/>
<dbReference type="InterPro" id="IPR042094">
    <property type="entry name" value="T2SS_GspF_sf"/>
</dbReference>
<gene>
    <name evidence="8" type="ORF">IQ35_01314</name>
</gene>
<evidence type="ECO:0000313" key="9">
    <source>
        <dbReference type="Proteomes" id="UP000316624"/>
    </source>
</evidence>
<keyword evidence="5 6" id="KW-0472">Membrane</keyword>
<feature type="transmembrane region" description="Helical" evidence="6">
    <location>
        <begin position="298"/>
        <end position="325"/>
    </location>
</feature>
<organism evidence="8 9">
    <name type="scientific">Sphingobium wenxiniae (strain DSM 21828 / CGMCC 1.7748 / JZ-1)</name>
    <dbReference type="NCBI Taxonomy" id="595605"/>
    <lineage>
        <taxon>Bacteria</taxon>
        <taxon>Pseudomonadati</taxon>
        <taxon>Pseudomonadota</taxon>
        <taxon>Alphaproteobacteria</taxon>
        <taxon>Sphingomonadales</taxon>
        <taxon>Sphingomonadaceae</taxon>
        <taxon>Sphingobium</taxon>
    </lineage>
</organism>